<dbReference type="InterPro" id="IPR029026">
    <property type="entry name" value="tRNA_m1G_MTases_N"/>
</dbReference>
<dbReference type="InterPro" id="IPR001537">
    <property type="entry name" value="SpoU_MeTrfase"/>
</dbReference>
<dbReference type="OrthoDB" id="9785673at2"/>
<dbReference type="EMBL" id="HG793133">
    <property type="protein sequence ID" value="CDK30571.1"/>
    <property type="molecule type" value="Genomic_DNA"/>
</dbReference>
<dbReference type="Pfam" id="PF00588">
    <property type="entry name" value="SpoU_methylase"/>
    <property type="match status" value="1"/>
</dbReference>
<keyword evidence="2 6" id="KW-0489">Methyltransferase</keyword>
<protein>
    <submittedName>
        <fullName evidence="6">rRNA methylase</fullName>
    </submittedName>
</protein>
<dbReference type="AlphaFoldDB" id="V6DJ85"/>
<dbReference type="SUPFAM" id="SSF75217">
    <property type="entry name" value="alpha/beta knot"/>
    <property type="match status" value="1"/>
</dbReference>
<dbReference type="STRING" id="673862.BABL1_gene_445"/>
<dbReference type="PANTHER" id="PTHR43191:SF2">
    <property type="entry name" value="RRNA METHYLTRANSFERASE 3, MITOCHONDRIAL"/>
    <property type="match status" value="1"/>
</dbReference>
<dbReference type="Proteomes" id="UP000018769">
    <property type="component" value="Chromosome I"/>
</dbReference>
<keyword evidence="7" id="KW-1185">Reference proteome</keyword>
<dbReference type="GO" id="GO:0032259">
    <property type="term" value="P:methylation"/>
    <property type="evidence" value="ECO:0007669"/>
    <property type="project" value="UniProtKB-KW"/>
</dbReference>
<reference evidence="6 7" key="1">
    <citation type="journal article" date="2015" name="Biol. Direct">
        <title>Babela massiliensis, a representative of a widespread bacterial phylum with unusual adaptations to parasitism in amoebae.</title>
        <authorList>
            <person name="Pagnier I."/>
            <person name="Yutin N."/>
            <person name="Croce O."/>
            <person name="Makarova K.S."/>
            <person name="Wolf Y.I."/>
            <person name="Benamar S."/>
            <person name="Raoult D."/>
            <person name="Koonin E.V."/>
            <person name="La Scola B."/>
        </authorList>
    </citation>
    <scope>NUCLEOTIDE SEQUENCE [LARGE SCALE GENOMIC DNA]</scope>
    <source>
        <strain evidence="7">BABL1</strain>
    </source>
</reference>
<dbReference type="InterPro" id="IPR053888">
    <property type="entry name" value="MRM3-like_sub_bind"/>
</dbReference>
<gene>
    <name evidence="6" type="ORF">BABL1_gene_445</name>
</gene>
<dbReference type="InterPro" id="IPR029064">
    <property type="entry name" value="Ribosomal_eL30-like_sf"/>
</dbReference>
<dbReference type="CDD" id="cd18095">
    <property type="entry name" value="SpoU-like_rRNA-MTase"/>
    <property type="match status" value="1"/>
</dbReference>
<evidence type="ECO:0000313" key="6">
    <source>
        <dbReference type="EMBL" id="CDK30571.1"/>
    </source>
</evidence>
<dbReference type="PANTHER" id="PTHR43191">
    <property type="entry name" value="RRNA METHYLTRANSFERASE 3"/>
    <property type="match status" value="1"/>
</dbReference>
<feature type="domain" description="tRNA/rRNA methyltransferase SpoU type" evidence="4">
    <location>
        <begin position="113"/>
        <end position="248"/>
    </location>
</feature>
<dbReference type="eggNOG" id="COG0566">
    <property type="taxonomic scope" value="Bacteria"/>
</dbReference>
<name>V6DJ85_9BACT</name>
<sequence>MKYITSLINTEIKSIVKLHNAKERRETNKCIFQGIRTIETALESGLKLDKIYITQDNLKNTINLFNKFNLSEKLIRIVSDHIINKISTLKTNPGLVAIFYNKKFDINKLNEGLVLAQIMDPGNMGTLIRTAASCNIKSIAIVEGTDPWSTKVIQASAGTIALVNIFELSWSELLEIKEKNKLKLYALVPQNGYSIDSIKKDNALLVVGNEGNGLPNQWIEDCDRPITLKMPGNTESLNAAVAGSIALYLTFCKNI</sequence>
<evidence type="ECO:0000259" key="5">
    <source>
        <dbReference type="Pfam" id="PF22435"/>
    </source>
</evidence>
<accession>V6DJ85</accession>
<feature type="domain" description="MRM3-like substrate binding" evidence="5">
    <location>
        <begin position="9"/>
        <end position="97"/>
    </location>
</feature>
<proteinExistence type="inferred from homology"/>
<dbReference type="Pfam" id="PF22435">
    <property type="entry name" value="MRM3-like_sub_bind"/>
    <property type="match status" value="1"/>
</dbReference>
<dbReference type="GO" id="GO:0008173">
    <property type="term" value="F:RNA methyltransferase activity"/>
    <property type="evidence" value="ECO:0007669"/>
    <property type="project" value="InterPro"/>
</dbReference>
<comment type="similarity">
    <text evidence="1">Belongs to the class IV-like SAM-binding methyltransferase superfamily. RNA methyltransferase TrmH family.</text>
</comment>
<dbReference type="HOGENOM" id="CLU_021322_3_2_7"/>
<evidence type="ECO:0000256" key="1">
    <source>
        <dbReference type="ARBA" id="ARBA00007228"/>
    </source>
</evidence>
<evidence type="ECO:0000259" key="4">
    <source>
        <dbReference type="Pfam" id="PF00588"/>
    </source>
</evidence>
<organism evidence="6 7">
    <name type="scientific">Candidatus Babela massiliensis</name>
    <dbReference type="NCBI Taxonomy" id="673862"/>
    <lineage>
        <taxon>Bacteria</taxon>
        <taxon>Candidatus Babelota</taxon>
        <taxon>Candidatus Babeliae</taxon>
        <taxon>Candidatus Babeliales</taxon>
        <taxon>Candidatus Babeliaceae</taxon>
        <taxon>Candidatus Babela</taxon>
    </lineage>
</organism>
<dbReference type="InterPro" id="IPR051259">
    <property type="entry name" value="rRNA_Methyltransferase"/>
</dbReference>
<dbReference type="Gene3D" id="3.40.1280.10">
    <property type="match status" value="1"/>
</dbReference>
<evidence type="ECO:0000256" key="3">
    <source>
        <dbReference type="ARBA" id="ARBA00022679"/>
    </source>
</evidence>
<dbReference type="Gene3D" id="3.30.1330.30">
    <property type="match status" value="1"/>
</dbReference>
<dbReference type="InterPro" id="IPR029028">
    <property type="entry name" value="Alpha/beta_knot_MTases"/>
</dbReference>
<keyword evidence="3" id="KW-0808">Transferase</keyword>
<dbReference type="GO" id="GO:0006396">
    <property type="term" value="P:RNA processing"/>
    <property type="evidence" value="ECO:0007669"/>
    <property type="project" value="InterPro"/>
</dbReference>
<dbReference type="RefSeq" id="WP_023791911.1">
    <property type="nucleotide sequence ID" value="NC_023003.1"/>
</dbReference>
<dbReference type="GO" id="GO:0003723">
    <property type="term" value="F:RNA binding"/>
    <property type="evidence" value="ECO:0007669"/>
    <property type="project" value="InterPro"/>
</dbReference>
<evidence type="ECO:0000256" key="2">
    <source>
        <dbReference type="ARBA" id="ARBA00022603"/>
    </source>
</evidence>
<dbReference type="SUPFAM" id="SSF55315">
    <property type="entry name" value="L30e-like"/>
    <property type="match status" value="1"/>
</dbReference>
<evidence type="ECO:0000313" key="7">
    <source>
        <dbReference type="Proteomes" id="UP000018769"/>
    </source>
</evidence>
<dbReference type="KEGG" id="dpb:BABL1_gene_445"/>